<evidence type="ECO:0000313" key="1">
    <source>
        <dbReference type="EMBL" id="EUJ35656.1"/>
    </source>
</evidence>
<dbReference type="OrthoDB" id="9792987at2"/>
<dbReference type="Pfam" id="PF20207">
    <property type="entry name" value="DUF6568"/>
    <property type="match status" value="1"/>
</dbReference>
<dbReference type="AlphaFoldDB" id="W7CIJ1"/>
<evidence type="ECO:0008006" key="3">
    <source>
        <dbReference type="Google" id="ProtNLM"/>
    </source>
</evidence>
<accession>W7CIJ1</accession>
<dbReference type="RefSeq" id="WP_035315569.1">
    <property type="nucleotide sequence ID" value="NZ_AODH01000054.1"/>
</dbReference>
<dbReference type="STRING" id="1265861.BCAMP_11555"/>
<evidence type="ECO:0000313" key="2">
    <source>
        <dbReference type="Proteomes" id="UP000019243"/>
    </source>
</evidence>
<comment type="caution">
    <text evidence="1">The sequence shown here is derived from an EMBL/GenBank/DDBJ whole genome shotgun (WGS) entry which is preliminary data.</text>
</comment>
<proteinExistence type="predicted"/>
<dbReference type="InterPro" id="IPR046698">
    <property type="entry name" value="PedC-like"/>
</dbReference>
<gene>
    <name evidence="1" type="ORF">BCAMP_11555</name>
</gene>
<protein>
    <recommendedName>
        <fullName evidence="3">Bacteriocin transport accessory protein</fullName>
    </recommendedName>
</protein>
<reference evidence="1 2" key="1">
    <citation type="submission" date="2012-12" db="EMBL/GenBank/DDBJ databases">
        <title>Novel taxa of Listeriaceae from agricultural environments in the United States.</title>
        <authorList>
            <person name="den Bakker H.C."/>
            <person name="Allred A."/>
            <person name="Warchocki S."/>
            <person name="Wright E.M."/>
            <person name="Burrell A."/>
            <person name="Nightingale K.K."/>
            <person name="Kephart D."/>
            <person name="Wiedmann M."/>
        </authorList>
    </citation>
    <scope>NUCLEOTIDE SEQUENCE [LARGE SCALE GENOMIC DNA]</scope>
    <source>
        <strain evidence="1 2">FSL F6-1037</strain>
    </source>
</reference>
<dbReference type="EMBL" id="AODH01000054">
    <property type="protein sequence ID" value="EUJ35656.1"/>
    <property type="molecule type" value="Genomic_DNA"/>
</dbReference>
<dbReference type="SUPFAM" id="SSF52833">
    <property type="entry name" value="Thioredoxin-like"/>
    <property type="match status" value="1"/>
</dbReference>
<organism evidence="1 2">
    <name type="scientific">Brochothrix campestris FSL F6-1037</name>
    <dbReference type="NCBI Taxonomy" id="1265861"/>
    <lineage>
        <taxon>Bacteria</taxon>
        <taxon>Bacillati</taxon>
        <taxon>Bacillota</taxon>
        <taxon>Bacilli</taxon>
        <taxon>Bacillales</taxon>
        <taxon>Listeriaceae</taxon>
        <taxon>Brochothrix</taxon>
    </lineage>
</organism>
<dbReference type="InterPro" id="IPR036249">
    <property type="entry name" value="Thioredoxin-like_sf"/>
</dbReference>
<dbReference type="Proteomes" id="UP000019243">
    <property type="component" value="Unassembled WGS sequence"/>
</dbReference>
<name>W7CIJ1_9LIST</name>
<keyword evidence="2" id="KW-1185">Reference proteome</keyword>
<sequence>MKNLLHLKVTKKSNAITDYDNSIDKLKTEKRITEINANSFIDSINKKRDGYYYIGRNDCEYCQEFLPKLSKHMGTESINFSYLDSNKQKELQNENFEKIIDTLKLETVPALFKISNGKITTYDTDKDQLKSFIN</sequence>
<dbReference type="Gene3D" id="3.40.30.10">
    <property type="entry name" value="Glutaredoxin"/>
    <property type="match status" value="1"/>
</dbReference>